<evidence type="ECO:0000313" key="4">
    <source>
        <dbReference type="Proteomes" id="UP000001554"/>
    </source>
</evidence>
<dbReference type="Pfam" id="PF12999">
    <property type="entry name" value="PRKCSH-like"/>
    <property type="match status" value="1"/>
</dbReference>
<keyword evidence="2" id="KW-1133">Transmembrane helix</keyword>
<evidence type="ECO:0000313" key="6">
    <source>
        <dbReference type="RefSeq" id="XP_035658713.1"/>
    </source>
</evidence>
<organism evidence="4 6">
    <name type="scientific">Branchiostoma floridae</name>
    <name type="common">Florida lancelet</name>
    <name type="synonym">Amphioxus</name>
    <dbReference type="NCBI Taxonomy" id="7739"/>
    <lineage>
        <taxon>Eukaryota</taxon>
        <taxon>Metazoa</taxon>
        <taxon>Chordata</taxon>
        <taxon>Cephalochordata</taxon>
        <taxon>Leptocardii</taxon>
        <taxon>Amphioxiformes</taxon>
        <taxon>Branchiostomatidae</taxon>
        <taxon>Branchiostoma</taxon>
    </lineage>
</organism>
<accession>A0A9J7HG66</accession>
<dbReference type="Gene3D" id="4.10.400.10">
    <property type="entry name" value="Low-density Lipoprotein Receptor"/>
    <property type="match status" value="1"/>
</dbReference>
<evidence type="ECO:0000256" key="1">
    <source>
        <dbReference type="ARBA" id="ARBA00023157"/>
    </source>
</evidence>
<dbReference type="PANTHER" id="PTHR12630">
    <property type="entry name" value="N-LINKED OLIGOSACCHARIDE PROCESSING"/>
    <property type="match status" value="1"/>
</dbReference>
<sequence length="228" mass="25475">MKKPLGLRASPFRLLTRRSIFTWVGILSTIAIIYFLFQFLSADILSQEVAKKAKSKLQEGLSIRKDILYEGDLKAHKEKHHDVKLSPTVVSRLVTKLNLTDAIPTKYADFLRGAGPLEAKMLLAGMKEGFFSCYGTKERMNVTRLNDDYCDCPDNGVDEPGTNACPKGRFFCRTDGRYVPSSRVNDGICDCCDGADEWARGELSEDVKLSDPVGQQLHQVPCLNFCKS</sequence>
<gene>
    <name evidence="5 6" type="primary">LOC118403938</name>
</gene>
<evidence type="ECO:0000313" key="5">
    <source>
        <dbReference type="RefSeq" id="XP_035658712.1"/>
    </source>
</evidence>
<dbReference type="InterPro" id="IPR028146">
    <property type="entry name" value="PRKCSH_N"/>
</dbReference>
<dbReference type="OMA" id="DEWGRVE"/>
<reference evidence="5 6" key="2">
    <citation type="submission" date="2025-04" db="UniProtKB">
        <authorList>
            <consortium name="RefSeq"/>
        </authorList>
    </citation>
    <scope>IDENTIFICATION</scope>
    <source>
        <strain evidence="5 6">S238N-H82</strain>
        <tissue evidence="5 6">Testes</tissue>
    </source>
</reference>
<dbReference type="Proteomes" id="UP000001554">
    <property type="component" value="Chromosome 16"/>
</dbReference>
<keyword evidence="2" id="KW-0472">Membrane</keyword>
<dbReference type="RefSeq" id="XP_035658713.1">
    <property type="nucleotide sequence ID" value="XM_035802820.1"/>
</dbReference>
<dbReference type="GeneID" id="118403938"/>
<dbReference type="PANTHER" id="PTHR12630:SF1">
    <property type="entry name" value="GLUCOSIDASE 2 SUBUNIT BETA"/>
    <property type="match status" value="1"/>
</dbReference>
<dbReference type="InterPro" id="IPR036055">
    <property type="entry name" value="LDL_receptor-like_sf"/>
</dbReference>
<proteinExistence type="predicted"/>
<keyword evidence="2" id="KW-0812">Transmembrane</keyword>
<feature type="transmembrane region" description="Helical" evidence="2">
    <location>
        <begin position="20"/>
        <end position="40"/>
    </location>
</feature>
<dbReference type="KEGG" id="bfo:118403938"/>
<dbReference type="AlphaFoldDB" id="A0A9J7HG66"/>
<keyword evidence="1" id="KW-1015">Disulfide bond</keyword>
<evidence type="ECO:0000259" key="3">
    <source>
        <dbReference type="Pfam" id="PF12999"/>
    </source>
</evidence>
<dbReference type="SUPFAM" id="SSF57424">
    <property type="entry name" value="LDL receptor-like module"/>
    <property type="match status" value="1"/>
</dbReference>
<feature type="domain" description="Glucosidase II beta subunit N-terminal" evidence="3">
    <location>
        <begin position="104"/>
        <end position="197"/>
    </location>
</feature>
<reference evidence="4" key="1">
    <citation type="journal article" date="2020" name="Nat. Ecol. Evol.">
        <title>Deeply conserved synteny resolves early events in vertebrate evolution.</title>
        <authorList>
            <person name="Simakov O."/>
            <person name="Marletaz F."/>
            <person name="Yue J.X."/>
            <person name="O'Connell B."/>
            <person name="Jenkins J."/>
            <person name="Brandt A."/>
            <person name="Calef R."/>
            <person name="Tung C.H."/>
            <person name="Huang T.K."/>
            <person name="Schmutz J."/>
            <person name="Satoh N."/>
            <person name="Yu J.K."/>
            <person name="Putnam N.H."/>
            <person name="Green R.E."/>
            <person name="Rokhsar D.S."/>
        </authorList>
    </citation>
    <scope>NUCLEOTIDE SEQUENCE [LARGE SCALE GENOMIC DNA]</scope>
    <source>
        <strain evidence="4">S238N-H82</strain>
    </source>
</reference>
<evidence type="ECO:0000256" key="2">
    <source>
        <dbReference type="SAM" id="Phobius"/>
    </source>
</evidence>
<name>A0A9J7HG66_BRAFL</name>
<dbReference type="OrthoDB" id="28322at2759"/>
<dbReference type="InterPro" id="IPR039794">
    <property type="entry name" value="Gtb1-like"/>
</dbReference>
<keyword evidence="4" id="KW-1185">Reference proteome</keyword>
<dbReference type="RefSeq" id="XP_035658712.1">
    <property type="nucleotide sequence ID" value="XM_035802819.1"/>
</dbReference>
<protein>
    <submittedName>
        <fullName evidence="5 6">Uncharacterized protein LOC118403938</fullName>
    </submittedName>
</protein>